<reference evidence="1 2" key="1">
    <citation type="journal article" date="2019" name="Nat. Plants">
        <title>Genome sequencing of Musa balbisiana reveals subgenome evolution and function divergence in polyploid bananas.</title>
        <authorList>
            <person name="Yao X."/>
        </authorList>
    </citation>
    <scope>NUCLEOTIDE SEQUENCE [LARGE SCALE GENOMIC DNA]</scope>
    <source>
        <strain evidence="2">cv. DH-PKW</strain>
        <tissue evidence="1">Leaves</tissue>
    </source>
</reference>
<gene>
    <name evidence="1" type="ORF">C4D60_Mb02t21320</name>
</gene>
<dbReference type="Proteomes" id="UP000317650">
    <property type="component" value="Chromosome 2"/>
</dbReference>
<sequence length="86" mass="9469">MGFRYCRRTTLRCLQSTRGRFLFRLEAIGGSNSRDHFLGLCGGGGGARAAGGSPEETTYAFSSGYTKLIWEASQFLKLPILLFINI</sequence>
<protein>
    <submittedName>
        <fullName evidence="1">Uncharacterized protein</fullName>
    </submittedName>
</protein>
<keyword evidence="2" id="KW-1185">Reference proteome</keyword>
<accession>A0A4S8IDN2</accession>
<dbReference type="EMBL" id="PYDT01000011">
    <property type="protein sequence ID" value="THU45754.1"/>
    <property type="molecule type" value="Genomic_DNA"/>
</dbReference>
<evidence type="ECO:0000313" key="2">
    <source>
        <dbReference type="Proteomes" id="UP000317650"/>
    </source>
</evidence>
<name>A0A4S8IDN2_MUSBA</name>
<evidence type="ECO:0000313" key="1">
    <source>
        <dbReference type="EMBL" id="THU45754.1"/>
    </source>
</evidence>
<comment type="caution">
    <text evidence="1">The sequence shown here is derived from an EMBL/GenBank/DDBJ whole genome shotgun (WGS) entry which is preliminary data.</text>
</comment>
<proteinExistence type="predicted"/>
<dbReference type="AlphaFoldDB" id="A0A4S8IDN2"/>
<organism evidence="1 2">
    <name type="scientific">Musa balbisiana</name>
    <name type="common">Banana</name>
    <dbReference type="NCBI Taxonomy" id="52838"/>
    <lineage>
        <taxon>Eukaryota</taxon>
        <taxon>Viridiplantae</taxon>
        <taxon>Streptophyta</taxon>
        <taxon>Embryophyta</taxon>
        <taxon>Tracheophyta</taxon>
        <taxon>Spermatophyta</taxon>
        <taxon>Magnoliopsida</taxon>
        <taxon>Liliopsida</taxon>
        <taxon>Zingiberales</taxon>
        <taxon>Musaceae</taxon>
        <taxon>Musa</taxon>
    </lineage>
</organism>